<dbReference type="PANTHER" id="PTHR12857:SF0">
    <property type="entry name" value="CXXC MOTIF CONTAINING ZINC BINDING PROTEIN"/>
    <property type="match status" value="1"/>
</dbReference>
<dbReference type="AlphaFoldDB" id="A0A167BX00"/>
<gene>
    <name evidence="4" type="ORF">AWJ20_3724</name>
</gene>
<comment type="similarity">
    <text evidence="1">Belongs to the UPF0587 family.</text>
</comment>
<dbReference type="PANTHER" id="PTHR12857">
    <property type="entry name" value="CXXC MOTIF CONTAINING ZINC BINDING PROTEIN"/>
    <property type="match status" value="1"/>
</dbReference>
<dbReference type="EMBL" id="CP014500">
    <property type="protein sequence ID" value="ANB10930.1"/>
    <property type="molecule type" value="Genomic_DNA"/>
</dbReference>
<evidence type="ECO:0000256" key="2">
    <source>
        <dbReference type="ARBA" id="ARBA00022723"/>
    </source>
</evidence>
<protein>
    <submittedName>
        <fullName evidence="4">Uncharacterized protein</fullName>
    </submittedName>
</protein>
<keyword evidence="5" id="KW-1185">Reference proteome</keyword>
<dbReference type="GO" id="GO:0008270">
    <property type="term" value="F:zinc ion binding"/>
    <property type="evidence" value="ECO:0007669"/>
    <property type="project" value="TreeGrafter"/>
</dbReference>
<evidence type="ECO:0000313" key="4">
    <source>
        <dbReference type="EMBL" id="ANB10930.1"/>
    </source>
</evidence>
<dbReference type="KEGG" id="slb:AWJ20_3724"/>
<dbReference type="RefSeq" id="XP_018733407.1">
    <property type="nucleotide sequence ID" value="XM_018880748.1"/>
</dbReference>
<accession>A0A167BX00</accession>
<evidence type="ECO:0000256" key="1">
    <source>
        <dbReference type="ARBA" id="ARBA00007818"/>
    </source>
</evidence>
<dbReference type="Pfam" id="PF05907">
    <property type="entry name" value="CXXC_Zn-b_euk"/>
    <property type="match status" value="1"/>
</dbReference>
<dbReference type="OrthoDB" id="10248838at2759"/>
<keyword evidence="2" id="KW-0479">Metal-binding</keyword>
<sequence length="106" mass="11891">MSGSRGEANFVFRCKMCKRESSATIKLTGKTYGPDNSGKPVKVAEVDNRGLEFVEFIADGVFKCQGEESGYKFPEVNLDDGEWFDYDEKAGEEVSITEVKWEFVKA</sequence>
<evidence type="ECO:0000256" key="3">
    <source>
        <dbReference type="ARBA" id="ARBA00022833"/>
    </source>
</evidence>
<organism evidence="4 5">
    <name type="scientific">Sugiyamaella lignohabitans</name>
    <dbReference type="NCBI Taxonomy" id="796027"/>
    <lineage>
        <taxon>Eukaryota</taxon>
        <taxon>Fungi</taxon>
        <taxon>Dikarya</taxon>
        <taxon>Ascomycota</taxon>
        <taxon>Saccharomycotina</taxon>
        <taxon>Dipodascomycetes</taxon>
        <taxon>Dipodascales</taxon>
        <taxon>Trichomonascaceae</taxon>
        <taxon>Sugiyamaella</taxon>
    </lineage>
</organism>
<dbReference type="Proteomes" id="UP000189580">
    <property type="component" value="Chromosome c"/>
</dbReference>
<dbReference type="GeneID" id="30035777"/>
<keyword evidence="3" id="KW-0862">Zinc</keyword>
<proteinExistence type="inferred from homology"/>
<dbReference type="InterPro" id="IPR008584">
    <property type="entry name" value="CXXC_Zn-binding_euk"/>
</dbReference>
<name>A0A167BX00_9ASCO</name>
<dbReference type="SUPFAM" id="SSF141678">
    <property type="entry name" value="MAL13P1.257-like"/>
    <property type="match status" value="1"/>
</dbReference>
<evidence type="ECO:0000313" key="5">
    <source>
        <dbReference type="Proteomes" id="UP000189580"/>
    </source>
</evidence>
<reference evidence="4 5" key="1">
    <citation type="submission" date="2016-02" db="EMBL/GenBank/DDBJ databases">
        <title>Complete genome sequence and transcriptome regulation of the pentose utilising yeast Sugiyamaella lignohabitans.</title>
        <authorList>
            <person name="Bellasio M."/>
            <person name="Peymann A."/>
            <person name="Valli M."/>
            <person name="Sipitzky M."/>
            <person name="Graf A."/>
            <person name="Sauer M."/>
            <person name="Marx H."/>
            <person name="Mattanovich D."/>
        </authorList>
    </citation>
    <scope>NUCLEOTIDE SEQUENCE [LARGE SCALE GENOMIC DNA]</scope>
    <source>
        <strain evidence="4 5">CBS 10342</strain>
    </source>
</reference>